<protein>
    <submittedName>
        <fullName evidence="5">Catalase</fullName>
    </submittedName>
</protein>
<feature type="binding site" evidence="2">
    <location>
        <position position="35"/>
    </location>
    <ligand>
        <name>Mn(2+)</name>
        <dbReference type="ChEBI" id="CHEBI:29035"/>
        <label>1</label>
    </ligand>
</feature>
<comment type="cofactor">
    <cofactor evidence="2">
        <name>Mn(2+)</name>
        <dbReference type="ChEBI" id="CHEBI:29035"/>
    </cofactor>
    <text evidence="2">Binds 2 manganese ions per subunit.</text>
</comment>
<gene>
    <name evidence="5" type="ORF">CCS01_14385</name>
</gene>
<feature type="binding site" evidence="3">
    <location>
        <position position="204"/>
    </location>
    <ligand>
        <name>Ca(2+)</name>
        <dbReference type="ChEBI" id="CHEBI:29108"/>
    </ligand>
</feature>
<evidence type="ECO:0000256" key="3">
    <source>
        <dbReference type="PIRSR" id="PIRSR607760-2"/>
    </source>
</evidence>
<comment type="similarity">
    <text evidence="1">Belongs to the manganese catalase family.</text>
</comment>
<comment type="caution">
    <text evidence="5">The sequence shown here is derived from an EMBL/GenBank/DDBJ whole genome shotgun (WGS) entry which is preliminary data.</text>
</comment>
<dbReference type="InterPro" id="IPR007760">
    <property type="entry name" value="Mn_catalase"/>
</dbReference>
<name>A0A2S6NFP4_RHOGL</name>
<organism evidence="5 6">
    <name type="scientific">Rhodopila globiformis</name>
    <name type="common">Rhodopseudomonas globiformis</name>
    <dbReference type="NCBI Taxonomy" id="1071"/>
    <lineage>
        <taxon>Bacteria</taxon>
        <taxon>Pseudomonadati</taxon>
        <taxon>Pseudomonadota</taxon>
        <taxon>Alphaproteobacteria</taxon>
        <taxon>Acetobacterales</taxon>
        <taxon>Acetobacteraceae</taxon>
        <taxon>Rhodopila</taxon>
    </lineage>
</organism>
<sequence>MFLHKSILVHDVRVQNPDPVFAEKLLEQYGGATGELTAALTYLTQSYHTENAGIRDMLQDIGTEELGHLEVIALLVEQHTNKASANLRDKAYQSTLFAIRGPGPHLVDSKGLTWDARYVNEGGHTVRDLRANIAAEAGALNTYEQLIAMTTDDGTREALRHLATREVSHTHMFMEALKTLNGLDQPMFGDLKPDDTVNLYFNMSSGPGADERGPWNREPAFQYIADPLQHEMQTSKGRAGNEMAPAEPHLDRSRASSR</sequence>
<dbReference type="InterPro" id="IPR012347">
    <property type="entry name" value="Ferritin-like"/>
</dbReference>
<evidence type="ECO:0000313" key="5">
    <source>
        <dbReference type="EMBL" id="PPQ33423.1"/>
    </source>
</evidence>
<dbReference type="InterPro" id="IPR009078">
    <property type="entry name" value="Ferritin-like_SF"/>
</dbReference>
<dbReference type="OrthoDB" id="8334870at2"/>
<evidence type="ECO:0000256" key="1">
    <source>
        <dbReference type="ARBA" id="ARBA00007644"/>
    </source>
</evidence>
<dbReference type="CDD" id="cd01051">
    <property type="entry name" value="Mn_catalase"/>
    <property type="match status" value="1"/>
</dbReference>
<proteinExistence type="inferred from homology"/>
<keyword evidence="6" id="KW-1185">Reference proteome</keyword>
<dbReference type="AlphaFoldDB" id="A0A2S6NFP4"/>
<feature type="binding site" evidence="2">
    <location>
        <position position="169"/>
    </location>
    <ligand>
        <name>Mn(2+)</name>
        <dbReference type="ChEBI" id="CHEBI:29035"/>
        <label>1</label>
    </ligand>
</feature>
<feature type="binding site" evidence="3">
    <location>
        <position position="56"/>
    </location>
    <ligand>
        <name>Ca(2+)</name>
        <dbReference type="ChEBI" id="CHEBI:29108"/>
    </ligand>
</feature>
<dbReference type="RefSeq" id="WP_104519537.1">
    <property type="nucleotide sequence ID" value="NZ_NHRY01000146.1"/>
</dbReference>
<dbReference type="SUPFAM" id="SSF47240">
    <property type="entry name" value="Ferritin-like"/>
    <property type="match status" value="1"/>
</dbReference>
<dbReference type="GO" id="GO:0046872">
    <property type="term" value="F:metal ion binding"/>
    <property type="evidence" value="ECO:0007669"/>
    <property type="project" value="UniProtKB-KW"/>
</dbReference>
<feature type="binding site" evidence="2">
    <location>
        <position position="68"/>
    </location>
    <ligand>
        <name>Mn(2+)</name>
        <dbReference type="ChEBI" id="CHEBI:29035"/>
        <label>1</label>
    </ligand>
</feature>
<dbReference type="EMBL" id="NHRY01000146">
    <property type="protein sequence ID" value="PPQ33423.1"/>
    <property type="molecule type" value="Genomic_DNA"/>
</dbReference>
<feature type="compositionally biased region" description="Basic and acidic residues" evidence="4">
    <location>
        <begin position="248"/>
        <end position="258"/>
    </location>
</feature>
<evidence type="ECO:0000256" key="2">
    <source>
        <dbReference type="PIRSR" id="PIRSR607760-1"/>
    </source>
</evidence>
<feature type="binding site" evidence="3">
    <location>
        <position position="206"/>
    </location>
    <ligand>
        <name>Ca(2+)</name>
        <dbReference type="ChEBI" id="CHEBI:29108"/>
    </ligand>
</feature>
<evidence type="ECO:0000313" key="6">
    <source>
        <dbReference type="Proteomes" id="UP000239724"/>
    </source>
</evidence>
<reference evidence="5 6" key="1">
    <citation type="journal article" date="2018" name="Arch. Microbiol.">
        <title>New insights into the metabolic potential of the phototrophic purple bacterium Rhodopila globiformis DSM 161(T) from its draft genome sequence and evidence for a vanadium-dependent nitrogenase.</title>
        <authorList>
            <person name="Imhoff J.F."/>
            <person name="Rahn T."/>
            <person name="Kunzel S."/>
            <person name="Neulinger S.C."/>
        </authorList>
    </citation>
    <scope>NUCLEOTIDE SEQUENCE [LARGE SCALE GENOMIC DNA]</scope>
    <source>
        <strain evidence="5 6">DSM 161</strain>
    </source>
</reference>
<feature type="region of interest" description="Disordered" evidence="4">
    <location>
        <begin position="230"/>
        <end position="258"/>
    </location>
</feature>
<feature type="binding site" evidence="2">
    <location>
        <position position="65"/>
    </location>
    <ligand>
        <name>Mn(2+)</name>
        <dbReference type="ChEBI" id="CHEBI:29035"/>
        <label>1</label>
    </ligand>
</feature>
<keyword evidence="2" id="KW-0479">Metal-binding</keyword>
<comment type="cofactor">
    <cofactor evidence="3">
        <name>Ca(2+)</name>
        <dbReference type="ChEBI" id="CHEBI:29108"/>
    </cofactor>
    <text evidence="3">Binds 1 Ca(2+) ion per subunit.</text>
</comment>
<evidence type="ECO:0000256" key="4">
    <source>
        <dbReference type="SAM" id="MobiDB-lite"/>
    </source>
</evidence>
<feature type="binding site" evidence="2">
    <location>
        <position position="136"/>
    </location>
    <ligand>
        <name>Mn(2+)</name>
        <dbReference type="ChEBI" id="CHEBI:29035"/>
        <label>1</label>
    </ligand>
</feature>
<keyword evidence="2" id="KW-0464">Manganese</keyword>
<accession>A0A2S6NFP4</accession>
<keyword evidence="3" id="KW-0106">Calcium</keyword>
<feature type="binding site" evidence="3">
    <location>
        <position position="60"/>
    </location>
    <ligand>
        <name>Ca(2+)</name>
        <dbReference type="ChEBI" id="CHEBI:29108"/>
    </ligand>
</feature>
<dbReference type="InterPro" id="IPR039377">
    <property type="entry name" value="Mn_catalase_dom"/>
</dbReference>
<feature type="binding site" evidence="3">
    <location>
        <position position="202"/>
    </location>
    <ligand>
        <name>Ca(2+)</name>
        <dbReference type="ChEBI" id="CHEBI:29108"/>
    </ligand>
</feature>
<dbReference type="Pfam" id="PF05067">
    <property type="entry name" value="Mn_catalase"/>
    <property type="match status" value="1"/>
</dbReference>
<dbReference type="Proteomes" id="UP000239724">
    <property type="component" value="Unassembled WGS sequence"/>
</dbReference>
<dbReference type="Gene3D" id="1.20.1260.10">
    <property type="match status" value="1"/>
</dbReference>